<proteinExistence type="predicted"/>
<evidence type="ECO:0000313" key="2">
    <source>
        <dbReference type="EMBL" id="SOY41396.1"/>
    </source>
</evidence>
<organism evidence="2 3">
    <name type="scientific">Cupriavidus taiwanensis</name>
    <dbReference type="NCBI Taxonomy" id="164546"/>
    <lineage>
        <taxon>Bacteria</taxon>
        <taxon>Pseudomonadati</taxon>
        <taxon>Pseudomonadota</taxon>
        <taxon>Betaproteobacteria</taxon>
        <taxon>Burkholderiales</taxon>
        <taxon>Burkholderiaceae</taxon>
        <taxon>Cupriavidus</taxon>
    </lineage>
</organism>
<evidence type="ECO:0000256" key="1">
    <source>
        <dbReference type="SAM" id="MobiDB-lite"/>
    </source>
</evidence>
<comment type="caution">
    <text evidence="2">The sequence shown here is derived from an EMBL/GenBank/DDBJ whole genome shotgun (WGS) entry which is preliminary data.</text>
</comment>
<gene>
    <name evidence="2" type="ORF">CBM2587_A10313</name>
</gene>
<name>A0A975ZWN2_9BURK</name>
<sequence length="57" mass="5942">MSADVNHATGFLPSPASGRGAGGEGRRWHTDGPDFVDASSLTPAPSRKREREHAAAV</sequence>
<dbReference type="AlphaFoldDB" id="A0A975ZWN2"/>
<feature type="region of interest" description="Disordered" evidence="1">
    <location>
        <begin position="1"/>
        <end position="57"/>
    </location>
</feature>
<protein>
    <submittedName>
        <fullName evidence="2">Uncharacterized protein</fullName>
    </submittedName>
</protein>
<reference evidence="2 3" key="1">
    <citation type="submission" date="2018-01" db="EMBL/GenBank/DDBJ databases">
        <authorList>
            <person name="Clerissi C."/>
        </authorList>
    </citation>
    <scope>NUCLEOTIDE SEQUENCE [LARGE SCALE GENOMIC DNA]</scope>
    <source>
        <strain evidence="2">Cupriavidus sp. LMG 19464</strain>
    </source>
</reference>
<dbReference type="EMBL" id="OFSQ01000001">
    <property type="protein sequence ID" value="SOY41396.1"/>
    <property type="molecule type" value="Genomic_DNA"/>
</dbReference>
<accession>A0A975ZWN2</accession>
<feature type="compositionally biased region" description="Basic and acidic residues" evidence="1">
    <location>
        <begin position="47"/>
        <end position="57"/>
    </location>
</feature>
<evidence type="ECO:0000313" key="3">
    <source>
        <dbReference type="Proteomes" id="UP000256780"/>
    </source>
</evidence>
<dbReference type="Proteomes" id="UP000256780">
    <property type="component" value="Chromosome CBM2587_a"/>
</dbReference>